<dbReference type="AlphaFoldDB" id="B2TNI7"/>
<dbReference type="Pfam" id="PF03848">
    <property type="entry name" value="TehB"/>
    <property type="match status" value="1"/>
</dbReference>
<dbReference type="CDD" id="cd02440">
    <property type="entry name" value="AdoMet_MTases"/>
    <property type="match status" value="1"/>
</dbReference>
<gene>
    <name evidence="2" type="primary">tehB</name>
    <name evidence="2" type="ordered locus">CLL_A2606</name>
</gene>
<dbReference type="EMBL" id="CP001056">
    <property type="protein sequence ID" value="ACD24555.1"/>
    <property type="molecule type" value="Genomic_DNA"/>
</dbReference>
<dbReference type="HOGENOM" id="CLU_056435_5_3_9"/>
<dbReference type="Gene3D" id="3.40.50.150">
    <property type="entry name" value="Vaccinia Virus protein VP39"/>
    <property type="match status" value="1"/>
</dbReference>
<dbReference type="PATRIC" id="fig|935198.13.peg.2561"/>
<proteinExistence type="predicted"/>
<dbReference type="SUPFAM" id="SSF53335">
    <property type="entry name" value="S-adenosyl-L-methionine-dependent methyltransferases"/>
    <property type="match status" value="1"/>
</dbReference>
<name>B2TNI7_CLOBB</name>
<accession>B2TNI7</accession>
<dbReference type="InterPro" id="IPR015985">
    <property type="entry name" value="TehB-like_dom"/>
</dbReference>
<reference evidence="2" key="2">
    <citation type="submission" date="2009-08" db="EMBL/GenBank/DDBJ databases">
        <authorList>
            <person name="Shrivastava S."/>
            <person name="Brinkac L.M."/>
            <person name="Dodson R.J."/>
            <person name="Harkins D.M."/>
            <person name="Durkin A.S."/>
            <person name="Sutton G."/>
        </authorList>
    </citation>
    <scope>NUCLEOTIDE SEQUENCE</scope>
    <source>
        <strain evidence="2">Eklund 17B</strain>
    </source>
</reference>
<accession>U4P7W7</accession>
<dbReference type="InterPro" id="IPR029063">
    <property type="entry name" value="SAM-dependent_MTases_sf"/>
</dbReference>
<protein>
    <submittedName>
        <fullName evidence="2">Tellurite resistance protein TehB</fullName>
    </submittedName>
</protein>
<evidence type="ECO:0000313" key="2">
    <source>
        <dbReference type="EMBL" id="ACD24555.1"/>
    </source>
</evidence>
<sequence>MRYMGDRDWWNKRFKVRKLNIMKHEKSLEEDVVYFPENGKILDVACGDGRNAIYLARLGYEVTAIDFCEEALNRLNYFIKKECLQMKTQLVDLSKDDEFINLEKFDGVIINHYRLNLNMYSNLINHINENGVLWVNGFREIPNDNPNITASDIFHEDEFIALNSYKMEYKKLYEIGQRKFIRCMWRK</sequence>
<organism evidence="2">
    <name type="scientific">Clostridium botulinum (strain Eklund 17B / Type B)</name>
    <dbReference type="NCBI Taxonomy" id="935198"/>
    <lineage>
        <taxon>Bacteria</taxon>
        <taxon>Bacillati</taxon>
        <taxon>Bacillota</taxon>
        <taxon>Clostridia</taxon>
        <taxon>Eubacteriales</taxon>
        <taxon>Clostridiaceae</taxon>
        <taxon>Clostridium</taxon>
    </lineage>
</organism>
<evidence type="ECO:0000259" key="1">
    <source>
        <dbReference type="Pfam" id="PF03848"/>
    </source>
</evidence>
<dbReference type="KEGG" id="cbk:CLL_A2606"/>
<feature type="domain" description="Tellurite resistance methyltransferase TehB-like" evidence="1">
    <location>
        <begin position="17"/>
        <end position="96"/>
    </location>
</feature>
<reference evidence="2" key="1">
    <citation type="submission" date="2009-06" db="EMBL/GenBank/DDBJ databases">
        <authorList>
            <consortium name="US DOE Joint Genome Institute (JGI-PGF)"/>
            <person name="Lucas S."/>
            <person name="Copeland A."/>
            <person name="Lapidus A."/>
            <person name="Glavina del Rio T."/>
            <person name="Dalin E."/>
            <person name="Tice H."/>
            <person name="Bruce D."/>
            <person name="Goodwin L."/>
            <person name="Pitluck S."/>
            <person name="Kyrpides N."/>
            <person name="Mavromatis K."/>
            <person name="Ivanova N."/>
            <person name="Saunders E."/>
            <person name="Brettin T."/>
            <person name="Detter J.C."/>
            <person name="Han C."/>
            <person name="Larimer F."/>
            <person name="Land M."/>
            <person name="Hauser L."/>
            <person name="Markowitz V."/>
            <person name="Cheng J.-F."/>
            <person name="Hugenholtz P."/>
            <person name="Woyke T."/>
            <person name="Wu D."/>
            <person name="Gronow S."/>
            <person name="Klenk H.-P."/>
            <person name="Eisen J.A."/>
        </authorList>
    </citation>
    <scope>NUCLEOTIDE SEQUENCE</scope>
    <source>
        <strain evidence="2">Eklund 17B</strain>
    </source>
</reference>